<dbReference type="EMBL" id="JANRMS010000669">
    <property type="protein sequence ID" value="KAJ3536038.1"/>
    <property type="molecule type" value="Genomic_DNA"/>
</dbReference>
<dbReference type="Proteomes" id="UP001148629">
    <property type="component" value="Unassembled WGS sequence"/>
</dbReference>
<evidence type="ECO:0000313" key="2">
    <source>
        <dbReference type="Proteomes" id="UP001148629"/>
    </source>
</evidence>
<reference evidence="1" key="1">
    <citation type="submission" date="2022-08" db="EMBL/GenBank/DDBJ databases">
        <title>Genome Sequence of Fusarium decemcellulare.</title>
        <authorList>
            <person name="Buettner E."/>
        </authorList>
    </citation>
    <scope>NUCLEOTIDE SEQUENCE</scope>
    <source>
        <strain evidence="1">Babe19</strain>
    </source>
</reference>
<name>A0ACC1SB77_9HYPO</name>
<organism evidence="1 2">
    <name type="scientific">Fusarium decemcellulare</name>
    <dbReference type="NCBI Taxonomy" id="57161"/>
    <lineage>
        <taxon>Eukaryota</taxon>
        <taxon>Fungi</taxon>
        <taxon>Dikarya</taxon>
        <taxon>Ascomycota</taxon>
        <taxon>Pezizomycotina</taxon>
        <taxon>Sordariomycetes</taxon>
        <taxon>Hypocreomycetidae</taxon>
        <taxon>Hypocreales</taxon>
        <taxon>Nectriaceae</taxon>
        <taxon>Fusarium</taxon>
        <taxon>Fusarium decemcellulare species complex</taxon>
    </lineage>
</organism>
<protein>
    <submittedName>
        <fullName evidence="1">Uncharacterized protein</fullName>
    </submittedName>
</protein>
<sequence length="278" mass="31037">MWDSKHDGLPLETSAAIFRKADTKSGPFNAWLELVHQYSQYQMSNDGDKLVALAGLVEVLQDRIANSNERHYHCGVFQSDIERSLMWYGTKDGRHLARAPSWSWASSGGKVSFNILKVTEGARCWIVVKSLRHQDYLDPSVIQPTCRLTIRGPVVHMNCVMGVEKSKGLPHTPPHIACDIATLNIVLDDGCFNIGWAIEDETGIITGSPHPSRTGKVQIAFLVVWGEGEEVIPFRAWGILMRPLGEQAGVYRRIGLAFVRDVEAIWEAVESPEDFDLI</sequence>
<gene>
    <name evidence="1" type="ORF">NM208_g6891</name>
</gene>
<evidence type="ECO:0000313" key="1">
    <source>
        <dbReference type="EMBL" id="KAJ3536038.1"/>
    </source>
</evidence>
<comment type="caution">
    <text evidence="1">The sequence shown here is derived from an EMBL/GenBank/DDBJ whole genome shotgun (WGS) entry which is preliminary data.</text>
</comment>
<proteinExistence type="predicted"/>
<accession>A0ACC1SB77</accession>
<keyword evidence="2" id="KW-1185">Reference proteome</keyword>